<reference evidence="1" key="1">
    <citation type="submission" date="2021-03" db="EMBL/GenBank/DDBJ databases">
        <authorList>
            <person name="Tran Van P."/>
        </authorList>
    </citation>
    <scope>NUCLEOTIDE SEQUENCE</scope>
</reference>
<keyword evidence="2" id="KW-1185">Reference proteome</keyword>
<accession>A0ABN7PLH7</accession>
<sequence length="98" mass="11195">MQFLTRPQMTSVSTLAAEMTMPAPFPYLTFPRRRAFNHGLQLSLREKTSSQLELVLLEEKEVTHHLQPLSNSSPRYSMTCCPSLLPTSSPRYPTPSYH</sequence>
<comment type="caution">
    <text evidence="1">The sequence shown here is derived from an EMBL/GenBank/DDBJ whole genome shotgun (WGS) entry which is preliminary data.</text>
</comment>
<organism evidence="1 2">
    <name type="scientific">Timema podura</name>
    <name type="common">Walking stick</name>
    <dbReference type="NCBI Taxonomy" id="61482"/>
    <lineage>
        <taxon>Eukaryota</taxon>
        <taxon>Metazoa</taxon>
        <taxon>Ecdysozoa</taxon>
        <taxon>Arthropoda</taxon>
        <taxon>Hexapoda</taxon>
        <taxon>Insecta</taxon>
        <taxon>Pterygota</taxon>
        <taxon>Neoptera</taxon>
        <taxon>Polyneoptera</taxon>
        <taxon>Phasmatodea</taxon>
        <taxon>Timematodea</taxon>
        <taxon>Timematoidea</taxon>
        <taxon>Timematidae</taxon>
        <taxon>Timema</taxon>
    </lineage>
</organism>
<dbReference type="Proteomes" id="UP001153148">
    <property type="component" value="Unassembled WGS sequence"/>
</dbReference>
<evidence type="ECO:0000313" key="1">
    <source>
        <dbReference type="EMBL" id="CAG2067938.1"/>
    </source>
</evidence>
<dbReference type="EMBL" id="CAJPIN010078441">
    <property type="protein sequence ID" value="CAG2067938.1"/>
    <property type="molecule type" value="Genomic_DNA"/>
</dbReference>
<protein>
    <submittedName>
        <fullName evidence="1">Uncharacterized protein</fullName>
    </submittedName>
</protein>
<proteinExistence type="predicted"/>
<gene>
    <name evidence="1" type="ORF">TPAB3V08_LOCUS14881</name>
</gene>
<feature type="non-terminal residue" evidence="1">
    <location>
        <position position="98"/>
    </location>
</feature>
<name>A0ABN7PLH7_TIMPD</name>
<evidence type="ECO:0000313" key="2">
    <source>
        <dbReference type="Proteomes" id="UP001153148"/>
    </source>
</evidence>